<evidence type="ECO:0000313" key="2">
    <source>
        <dbReference type="EMBL" id="KHJ83154.1"/>
    </source>
</evidence>
<protein>
    <submittedName>
        <fullName evidence="2">Uncharacterized protein</fullName>
    </submittedName>
</protein>
<sequence>MQMYPRRGNDFSSIARRLLLGRDHASHPQVPFRSIGVAPDTKPTNSAVKVNVDEPSCSFAHGREIKAEADHISDMKPHYDEMMEDIDRCCDLCDRIRNLSSERLRAPLEKPRGDKKISQRVVRFDMDTKMVIHNVRRFFAAFRKELGYRHSRTIFKSVLRMTSLACGVSKRSLNRILKDVHVESSREKDVRAEILQRYGTEWGAVVRHFVLSEFKQCTYVSVTELYSKLCCASTDFPFSLSQFRALLRSLGFKFKRKGCEDCVLPNDEDKVKREYENGCEDAGGTESNSEQSGGDESEGSDYEMGVIDENILLDGDATSKVAKNENSDVNHV</sequence>
<dbReference type="AlphaFoldDB" id="A0A0B1SE30"/>
<dbReference type="Proteomes" id="UP000053660">
    <property type="component" value="Unassembled WGS sequence"/>
</dbReference>
<accession>A0A0B1SE30</accession>
<keyword evidence="3" id="KW-1185">Reference proteome</keyword>
<gene>
    <name evidence="2" type="ORF">OESDEN_17149</name>
</gene>
<feature type="region of interest" description="Disordered" evidence="1">
    <location>
        <begin position="278"/>
        <end position="301"/>
    </location>
</feature>
<name>A0A0B1SE30_OESDE</name>
<evidence type="ECO:0000256" key="1">
    <source>
        <dbReference type="SAM" id="MobiDB-lite"/>
    </source>
</evidence>
<dbReference type="OrthoDB" id="5856567at2759"/>
<evidence type="ECO:0000313" key="3">
    <source>
        <dbReference type="Proteomes" id="UP000053660"/>
    </source>
</evidence>
<dbReference type="EMBL" id="KN574876">
    <property type="protein sequence ID" value="KHJ83154.1"/>
    <property type="molecule type" value="Genomic_DNA"/>
</dbReference>
<proteinExistence type="predicted"/>
<reference evidence="2 3" key="1">
    <citation type="submission" date="2014-03" db="EMBL/GenBank/DDBJ databases">
        <title>Draft genome of the hookworm Oesophagostomum dentatum.</title>
        <authorList>
            <person name="Mitreva M."/>
        </authorList>
    </citation>
    <scope>NUCLEOTIDE SEQUENCE [LARGE SCALE GENOMIC DNA]</scope>
    <source>
        <strain evidence="2 3">OD-Hann</strain>
    </source>
</reference>
<organism evidence="2 3">
    <name type="scientific">Oesophagostomum dentatum</name>
    <name type="common">Nodular worm</name>
    <dbReference type="NCBI Taxonomy" id="61180"/>
    <lineage>
        <taxon>Eukaryota</taxon>
        <taxon>Metazoa</taxon>
        <taxon>Ecdysozoa</taxon>
        <taxon>Nematoda</taxon>
        <taxon>Chromadorea</taxon>
        <taxon>Rhabditida</taxon>
        <taxon>Rhabditina</taxon>
        <taxon>Rhabditomorpha</taxon>
        <taxon>Strongyloidea</taxon>
        <taxon>Strongylidae</taxon>
        <taxon>Oesophagostomum</taxon>
    </lineage>
</organism>